<gene>
    <name evidence="6" type="ORF">SAMN00017477_1363</name>
</gene>
<dbReference type="PANTHER" id="PTHR14226:SF29">
    <property type="entry name" value="NEUROPATHY TARGET ESTERASE SWS"/>
    <property type="match status" value="1"/>
</dbReference>
<dbReference type="AlphaFoldDB" id="A0A1W1V4Q5"/>
<accession>A0A1W1V4Q5</accession>
<evidence type="ECO:0000313" key="7">
    <source>
        <dbReference type="Proteomes" id="UP000192368"/>
    </source>
</evidence>
<dbReference type="SUPFAM" id="SSF52151">
    <property type="entry name" value="FabD/lysophospholipase-like"/>
    <property type="match status" value="1"/>
</dbReference>
<proteinExistence type="predicted"/>
<feature type="domain" description="PNPLA" evidence="5">
    <location>
        <begin position="4"/>
        <end position="188"/>
    </location>
</feature>
<dbReference type="InterPro" id="IPR016035">
    <property type="entry name" value="Acyl_Trfase/lysoPLipase"/>
</dbReference>
<feature type="short sequence motif" description="DGA/G" evidence="4">
    <location>
        <begin position="175"/>
        <end position="177"/>
    </location>
</feature>
<dbReference type="GO" id="GO:0016787">
    <property type="term" value="F:hydrolase activity"/>
    <property type="evidence" value="ECO:0007669"/>
    <property type="project" value="UniProtKB-UniRule"/>
</dbReference>
<dbReference type="OrthoDB" id="9770965at2"/>
<dbReference type="CDD" id="cd07209">
    <property type="entry name" value="Pat_hypo_Ecoli_Z1214_like"/>
    <property type="match status" value="1"/>
</dbReference>
<organism evidence="6 7">
    <name type="scientific">Peptoniphilus asaccharolyticus DSM 20463</name>
    <dbReference type="NCBI Taxonomy" id="573058"/>
    <lineage>
        <taxon>Bacteria</taxon>
        <taxon>Bacillati</taxon>
        <taxon>Bacillota</taxon>
        <taxon>Tissierellia</taxon>
        <taxon>Tissierellales</taxon>
        <taxon>Peptoniphilaceae</taxon>
        <taxon>Peptoniphilus</taxon>
    </lineage>
</organism>
<keyword evidence="3 4" id="KW-0443">Lipid metabolism</keyword>
<keyword evidence="7" id="KW-1185">Reference proteome</keyword>
<keyword evidence="2 4" id="KW-0442">Lipid degradation</keyword>
<dbReference type="Gene3D" id="3.40.1090.10">
    <property type="entry name" value="Cytosolic phospholipase A2 catalytic domain"/>
    <property type="match status" value="1"/>
</dbReference>
<evidence type="ECO:0000256" key="2">
    <source>
        <dbReference type="ARBA" id="ARBA00022963"/>
    </source>
</evidence>
<feature type="short sequence motif" description="GXGXXG" evidence="4">
    <location>
        <begin position="8"/>
        <end position="13"/>
    </location>
</feature>
<name>A0A1W1V4Q5_PEPAS</name>
<dbReference type="Proteomes" id="UP000192368">
    <property type="component" value="Unassembled WGS sequence"/>
</dbReference>
<dbReference type="PROSITE" id="PS51635">
    <property type="entry name" value="PNPLA"/>
    <property type="match status" value="1"/>
</dbReference>
<evidence type="ECO:0000256" key="4">
    <source>
        <dbReference type="PROSITE-ProRule" id="PRU01161"/>
    </source>
</evidence>
<dbReference type="RefSeq" id="WP_084230912.1">
    <property type="nucleotide sequence ID" value="NZ_FWWR01000009.1"/>
</dbReference>
<feature type="active site" description="Nucleophile" evidence="4">
    <location>
        <position position="37"/>
    </location>
</feature>
<dbReference type="InterPro" id="IPR002641">
    <property type="entry name" value="PNPLA_dom"/>
</dbReference>
<dbReference type="Pfam" id="PF01734">
    <property type="entry name" value="Patatin"/>
    <property type="match status" value="1"/>
</dbReference>
<protein>
    <submittedName>
        <fullName evidence="6">NTE family protein</fullName>
    </submittedName>
</protein>
<dbReference type="EMBL" id="FWWR01000009">
    <property type="protein sequence ID" value="SMB88190.1"/>
    <property type="molecule type" value="Genomic_DNA"/>
</dbReference>
<dbReference type="STRING" id="573058.SAMN00017477_1363"/>
<sequence length="373" mass="43162">MLGLVLEGGGAKGAYQIGSYFALKEIGYEFDAVVGTSIGAINGAMIAMGDAKIAMEVWRNTGLSDYYDNRQIAQIAEEKQDNNMFHGLKKLVDNLNSKRIPLDPLKNLVYTYIDEEKVRNSKVKFGLVTVNLTDRIVEEKFVEDIPEGQLCDYIIASCYLPIFKRELINGKSYLDGGFANQIPYNMVERLGMRPVILRANPNDFRNMMMPSDSIIIAPSEKYVDTMSFNPDKSDELMRIGYFDTYKKFKGLLGKKYYVKPFEEYEADKILRELYFNKVKEYSKLQFESEYRKFYEEFLPAIAANLKLENNYKYADVLVGIFEYFANKHNLEYLKIYDVKELIEILKDKGDFEKLPEELLNAFNIKVLMNKVLR</sequence>
<evidence type="ECO:0000256" key="1">
    <source>
        <dbReference type="ARBA" id="ARBA00022801"/>
    </source>
</evidence>
<dbReference type="PANTHER" id="PTHR14226">
    <property type="entry name" value="NEUROPATHY TARGET ESTERASE/SWISS CHEESE D.MELANOGASTER"/>
    <property type="match status" value="1"/>
</dbReference>
<feature type="short sequence motif" description="GXSXG" evidence="4">
    <location>
        <begin position="35"/>
        <end position="39"/>
    </location>
</feature>
<dbReference type="InterPro" id="IPR050301">
    <property type="entry name" value="NTE"/>
</dbReference>
<reference evidence="7" key="1">
    <citation type="submission" date="2017-04" db="EMBL/GenBank/DDBJ databases">
        <authorList>
            <person name="Varghese N."/>
            <person name="Submissions S."/>
        </authorList>
    </citation>
    <scope>NUCLEOTIDE SEQUENCE [LARGE SCALE GENOMIC DNA]</scope>
    <source>
        <strain evidence="7">DSM 20463</strain>
    </source>
</reference>
<feature type="active site" description="Proton acceptor" evidence="4">
    <location>
        <position position="175"/>
    </location>
</feature>
<dbReference type="GO" id="GO:0016042">
    <property type="term" value="P:lipid catabolic process"/>
    <property type="evidence" value="ECO:0007669"/>
    <property type="project" value="UniProtKB-UniRule"/>
</dbReference>
<keyword evidence="1 4" id="KW-0378">Hydrolase</keyword>
<evidence type="ECO:0000313" key="6">
    <source>
        <dbReference type="EMBL" id="SMB88190.1"/>
    </source>
</evidence>
<evidence type="ECO:0000256" key="3">
    <source>
        <dbReference type="ARBA" id="ARBA00023098"/>
    </source>
</evidence>
<evidence type="ECO:0000259" key="5">
    <source>
        <dbReference type="PROSITE" id="PS51635"/>
    </source>
</evidence>